<protein>
    <submittedName>
        <fullName evidence="1">Uncharacterized protein</fullName>
    </submittedName>
</protein>
<dbReference type="OrthoDB" id="3799366at2759"/>
<organism evidence="1 2">
    <name type="scientific">Massariosphaeria phaeospora</name>
    <dbReference type="NCBI Taxonomy" id="100035"/>
    <lineage>
        <taxon>Eukaryota</taxon>
        <taxon>Fungi</taxon>
        <taxon>Dikarya</taxon>
        <taxon>Ascomycota</taxon>
        <taxon>Pezizomycotina</taxon>
        <taxon>Dothideomycetes</taxon>
        <taxon>Pleosporomycetidae</taxon>
        <taxon>Pleosporales</taxon>
        <taxon>Pleosporales incertae sedis</taxon>
        <taxon>Massariosphaeria</taxon>
    </lineage>
</organism>
<dbReference type="AlphaFoldDB" id="A0A7C8I198"/>
<accession>A0A7C8I198</accession>
<name>A0A7C8I198_9PLEO</name>
<evidence type="ECO:0000313" key="2">
    <source>
        <dbReference type="Proteomes" id="UP000481861"/>
    </source>
</evidence>
<dbReference type="Proteomes" id="UP000481861">
    <property type="component" value="Unassembled WGS sequence"/>
</dbReference>
<gene>
    <name evidence="1" type="ORF">BDV95DRAFT_610099</name>
</gene>
<reference evidence="1 2" key="1">
    <citation type="submission" date="2020-01" db="EMBL/GenBank/DDBJ databases">
        <authorList>
            <consortium name="DOE Joint Genome Institute"/>
            <person name="Haridas S."/>
            <person name="Albert R."/>
            <person name="Binder M."/>
            <person name="Bloem J."/>
            <person name="Labutti K."/>
            <person name="Salamov A."/>
            <person name="Andreopoulos B."/>
            <person name="Baker S.E."/>
            <person name="Barry K."/>
            <person name="Bills G."/>
            <person name="Bluhm B.H."/>
            <person name="Cannon C."/>
            <person name="Castanera R."/>
            <person name="Culley D.E."/>
            <person name="Daum C."/>
            <person name="Ezra D."/>
            <person name="Gonzalez J.B."/>
            <person name="Henrissat B."/>
            <person name="Kuo A."/>
            <person name="Liang C."/>
            <person name="Lipzen A."/>
            <person name="Lutzoni F."/>
            <person name="Magnuson J."/>
            <person name="Mondo S."/>
            <person name="Nolan M."/>
            <person name="Ohm R."/>
            <person name="Pangilinan J."/>
            <person name="Park H.-J.H."/>
            <person name="Ramirez L."/>
            <person name="Alfaro M."/>
            <person name="Sun H."/>
            <person name="Tritt A."/>
            <person name="Yoshinaga Y."/>
            <person name="Zwiers L.-H.L."/>
            <person name="Turgeon B.G."/>
            <person name="Goodwin S.B."/>
            <person name="Spatafora J.W."/>
            <person name="Crous P.W."/>
            <person name="Grigoriev I.V."/>
        </authorList>
    </citation>
    <scope>NUCLEOTIDE SEQUENCE [LARGE SCALE GENOMIC DNA]</scope>
    <source>
        <strain evidence="1 2">CBS 611.86</strain>
    </source>
</reference>
<sequence>MSDQPPTLQSESPDLVKMTQEEYRLFLQTELQKWETRIEWVYQDMDMTETNYRQTGLFYHSTSLQTRTFTPGVLPAPVMQQLKSAFEISSFEEYKAVFAPIYRVTAMLNEARLNLRQSYQIKLLADRCNKVSHLVCEARELWAASRDQYIALKTHVNELMEEEKRRRSRSNVLAWFIPLVKDGMVMPTRTGGEWDIYRKWIWALPETQRSVQAGRSLDTIAVHELYPGYWPEDGHDHVELGQPRPLFGIAPRPEMN</sequence>
<dbReference type="EMBL" id="JAADJZ010000020">
    <property type="protein sequence ID" value="KAF2868128.1"/>
    <property type="molecule type" value="Genomic_DNA"/>
</dbReference>
<proteinExistence type="predicted"/>
<keyword evidence="2" id="KW-1185">Reference proteome</keyword>
<comment type="caution">
    <text evidence="1">The sequence shown here is derived from an EMBL/GenBank/DDBJ whole genome shotgun (WGS) entry which is preliminary data.</text>
</comment>
<evidence type="ECO:0000313" key="1">
    <source>
        <dbReference type="EMBL" id="KAF2868128.1"/>
    </source>
</evidence>